<keyword evidence="1" id="KW-0479">Metal-binding</keyword>
<evidence type="ECO:0000256" key="1">
    <source>
        <dbReference type="ARBA" id="ARBA00022723"/>
    </source>
</evidence>
<dbReference type="GO" id="GO:0000981">
    <property type="term" value="F:DNA-binding transcription factor activity, RNA polymerase II-specific"/>
    <property type="evidence" value="ECO:0007669"/>
    <property type="project" value="InterPro"/>
</dbReference>
<evidence type="ECO:0000313" key="9">
    <source>
        <dbReference type="Proteomes" id="UP000054302"/>
    </source>
</evidence>
<dbReference type="RefSeq" id="XP_016224107.1">
    <property type="nucleotide sequence ID" value="XM_016368319.1"/>
</dbReference>
<accession>A0A0D2A0H4</accession>
<dbReference type="CDD" id="cd12148">
    <property type="entry name" value="fungal_TF_MHR"/>
    <property type="match status" value="1"/>
</dbReference>
<reference evidence="8 9" key="1">
    <citation type="submission" date="2015-01" db="EMBL/GenBank/DDBJ databases">
        <title>The Genome Sequence of Exophiala mesophila CBS40295.</title>
        <authorList>
            <consortium name="The Broad Institute Genomics Platform"/>
            <person name="Cuomo C."/>
            <person name="de Hoog S."/>
            <person name="Gorbushina A."/>
            <person name="Stielow B."/>
            <person name="Teixiera M."/>
            <person name="Abouelleil A."/>
            <person name="Chapman S.B."/>
            <person name="Priest M."/>
            <person name="Young S.K."/>
            <person name="Wortman J."/>
            <person name="Nusbaum C."/>
            <person name="Birren B."/>
        </authorList>
    </citation>
    <scope>NUCLEOTIDE SEQUENCE [LARGE SCALE GENOMIC DNA]</scope>
    <source>
        <strain evidence="8 9">CBS 40295</strain>
    </source>
</reference>
<evidence type="ECO:0000256" key="4">
    <source>
        <dbReference type="ARBA" id="ARBA00023163"/>
    </source>
</evidence>
<evidence type="ECO:0000256" key="6">
    <source>
        <dbReference type="SAM" id="MobiDB-lite"/>
    </source>
</evidence>
<evidence type="ECO:0000313" key="8">
    <source>
        <dbReference type="EMBL" id="KIV92533.1"/>
    </source>
</evidence>
<dbReference type="InterPro" id="IPR007219">
    <property type="entry name" value="XnlR_reg_dom"/>
</dbReference>
<dbReference type="STRING" id="212818.A0A0D2A0H4"/>
<evidence type="ECO:0000256" key="3">
    <source>
        <dbReference type="ARBA" id="ARBA00023125"/>
    </source>
</evidence>
<dbReference type="GO" id="GO:0003677">
    <property type="term" value="F:DNA binding"/>
    <property type="evidence" value="ECO:0007669"/>
    <property type="project" value="UniProtKB-KW"/>
</dbReference>
<evidence type="ECO:0000259" key="7">
    <source>
        <dbReference type="PROSITE" id="PS50048"/>
    </source>
</evidence>
<dbReference type="AlphaFoldDB" id="A0A0D2A0H4"/>
<keyword evidence="5" id="KW-0539">Nucleus</keyword>
<feature type="domain" description="Zn(2)-C6 fungal-type" evidence="7">
    <location>
        <begin position="10"/>
        <end position="42"/>
    </location>
</feature>
<protein>
    <recommendedName>
        <fullName evidence="7">Zn(2)-C6 fungal-type domain-containing protein</fullName>
    </recommendedName>
</protein>
<dbReference type="Gene3D" id="4.10.240.10">
    <property type="entry name" value="Zn(2)-C6 fungal-type DNA-binding domain"/>
    <property type="match status" value="1"/>
</dbReference>
<dbReference type="EMBL" id="KN847522">
    <property type="protein sequence ID" value="KIV92533.1"/>
    <property type="molecule type" value="Genomic_DNA"/>
</dbReference>
<proteinExistence type="predicted"/>
<dbReference type="GO" id="GO:0006351">
    <property type="term" value="P:DNA-templated transcription"/>
    <property type="evidence" value="ECO:0007669"/>
    <property type="project" value="InterPro"/>
</dbReference>
<feature type="region of interest" description="Disordered" evidence="6">
    <location>
        <begin position="629"/>
        <end position="663"/>
    </location>
</feature>
<evidence type="ECO:0000256" key="5">
    <source>
        <dbReference type="ARBA" id="ARBA00023242"/>
    </source>
</evidence>
<dbReference type="SUPFAM" id="SSF57701">
    <property type="entry name" value="Zn2/Cys6 DNA-binding domain"/>
    <property type="match status" value="1"/>
</dbReference>
<dbReference type="GO" id="GO:0008270">
    <property type="term" value="F:zinc ion binding"/>
    <property type="evidence" value="ECO:0007669"/>
    <property type="project" value="InterPro"/>
</dbReference>
<organism evidence="8 9">
    <name type="scientific">Exophiala mesophila</name>
    <name type="common">Black yeast-like fungus</name>
    <dbReference type="NCBI Taxonomy" id="212818"/>
    <lineage>
        <taxon>Eukaryota</taxon>
        <taxon>Fungi</taxon>
        <taxon>Dikarya</taxon>
        <taxon>Ascomycota</taxon>
        <taxon>Pezizomycotina</taxon>
        <taxon>Eurotiomycetes</taxon>
        <taxon>Chaetothyriomycetidae</taxon>
        <taxon>Chaetothyriales</taxon>
        <taxon>Herpotrichiellaceae</taxon>
        <taxon>Exophiala</taxon>
    </lineage>
</organism>
<dbReference type="Pfam" id="PF04082">
    <property type="entry name" value="Fungal_trans"/>
    <property type="match status" value="1"/>
</dbReference>
<evidence type="ECO:0000256" key="2">
    <source>
        <dbReference type="ARBA" id="ARBA00023015"/>
    </source>
</evidence>
<dbReference type="PANTHER" id="PTHR47425:SF3">
    <property type="entry name" value="ZN(II)2CYS6 TRANSCRIPTION FACTOR (EUROFUNG)"/>
    <property type="match status" value="1"/>
</dbReference>
<dbReference type="SMART" id="SM00066">
    <property type="entry name" value="GAL4"/>
    <property type="match status" value="1"/>
</dbReference>
<keyword evidence="9" id="KW-1185">Reference proteome</keyword>
<dbReference type="VEuPathDB" id="FungiDB:PV10_03824"/>
<dbReference type="Proteomes" id="UP000054302">
    <property type="component" value="Unassembled WGS sequence"/>
</dbReference>
<dbReference type="OMA" id="YTISHAG"/>
<dbReference type="PROSITE" id="PS00463">
    <property type="entry name" value="ZN2_CY6_FUNGAL_1"/>
    <property type="match status" value="1"/>
</dbReference>
<dbReference type="CDD" id="cd00067">
    <property type="entry name" value="GAL4"/>
    <property type="match status" value="1"/>
</dbReference>
<dbReference type="PROSITE" id="PS50048">
    <property type="entry name" value="ZN2_CY6_FUNGAL_2"/>
    <property type="match status" value="1"/>
</dbReference>
<dbReference type="SMART" id="SM00906">
    <property type="entry name" value="Fungal_trans"/>
    <property type="match status" value="1"/>
</dbReference>
<dbReference type="OrthoDB" id="4451586at2759"/>
<gene>
    <name evidence="8" type="ORF">PV10_03824</name>
</gene>
<name>A0A0D2A0H4_EXOME</name>
<dbReference type="PANTHER" id="PTHR47425">
    <property type="entry name" value="FARB-RELATED"/>
    <property type="match status" value="1"/>
</dbReference>
<dbReference type="GeneID" id="27321669"/>
<sequence>MANQPRCPLACLPCRAKKKKCDSLGLNDPCTNCRLSGLECAIVQGRKKRQRRYYPDSSATLKLSLPATCSANKEDQVKQVKVAALPNSVFADHESDKSRLPPYIAEVDKDIPMEDLNYLKAVGALDIPDSSLCLLAVQAYIQFVHPYLPCVDLQHFLSSIQSHGSSGKISLLLFQAVMFVALAFIDDRIMQNYNFKNTPEARKVFFRRVKALHDLDVETDRIVMIQASLLMSYFYETPNEPKDVEHWLGIAITLARSGGLHKAETYSGLQPREKSRLKRIWWSCYSRDRLFCMGFHRSPQFRDDDFDAPSLQVHDMEEYDVVRRISRSCGMQIPYLDPSKQTLPANMFIQYLGLCKIIGRTLGIRKALDNSEDFRAHRYELIDFSQHMRCDDDLKEWHNSLPADLHFTATNPEDSPTTSFQLITLHRAFLKSVYCSTVTKLHCSLFRACHYDRFSLPQHLKVTTRARLHESAIELSTMFRDIDARGFVKLVPLAAISGLFAAMQCHALEIEVRRNYAPETLLRNVHRGTQVLRVAGDLYASAAFVSSAIDSAIRRALQSNKISPRDLHFPARGTGIEAMSLPNAHANELAVSQLPDAFLNNVTVLSWFNLTSAETSLLSELAFDDPSETPTITSDVNMDLPESVSESDDSLSSTEDVFQPTAENPDESYLDFIKHKDTVPYNAGSECQRFNFVGKLQPTEAFFWRLIDSSLSPLLPIAKA</sequence>
<dbReference type="InterPro" id="IPR001138">
    <property type="entry name" value="Zn2Cys6_DnaBD"/>
</dbReference>
<dbReference type="InterPro" id="IPR036864">
    <property type="entry name" value="Zn2-C6_fun-type_DNA-bd_sf"/>
</dbReference>
<keyword evidence="4" id="KW-0804">Transcription</keyword>
<dbReference type="HOGENOM" id="CLU_006329_1_0_1"/>
<dbReference type="InterPro" id="IPR052761">
    <property type="entry name" value="Fungal_Detox/Toxin_TFs"/>
</dbReference>
<dbReference type="Pfam" id="PF00172">
    <property type="entry name" value="Zn_clus"/>
    <property type="match status" value="1"/>
</dbReference>
<keyword evidence="2" id="KW-0805">Transcription regulation</keyword>
<keyword evidence="3" id="KW-0238">DNA-binding</keyword>